<dbReference type="Proteomes" id="UP000607653">
    <property type="component" value="Unassembled WGS sequence"/>
</dbReference>
<reference evidence="1 2" key="1">
    <citation type="journal article" date="2020" name="Mol. Biol. Evol.">
        <title>Distinct Expression and Methylation Patterns for Genes with Different Fates following a Single Whole-Genome Duplication in Flowering Plants.</title>
        <authorList>
            <person name="Shi T."/>
            <person name="Rahmani R.S."/>
            <person name="Gugger P.F."/>
            <person name="Wang M."/>
            <person name="Li H."/>
            <person name="Zhang Y."/>
            <person name="Li Z."/>
            <person name="Wang Q."/>
            <person name="Van de Peer Y."/>
            <person name="Marchal K."/>
            <person name="Chen J."/>
        </authorList>
    </citation>
    <scope>NUCLEOTIDE SEQUENCE [LARGE SCALE GENOMIC DNA]</scope>
    <source>
        <tissue evidence="1">Leaf</tissue>
    </source>
</reference>
<organism evidence="1 2">
    <name type="scientific">Nelumbo nucifera</name>
    <name type="common">Sacred lotus</name>
    <dbReference type="NCBI Taxonomy" id="4432"/>
    <lineage>
        <taxon>Eukaryota</taxon>
        <taxon>Viridiplantae</taxon>
        <taxon>Streptophyta</taxon>
        <taxon>Embryophyta</taxon>
        <taxon>Tracheophyta</taxon>
        <taxon>Spermatophyta</taxon>
        <taxon>Magnoliopsida</taxon>
        <taxon>Proteales</taxon>
        <taxon>Nelumbonaceae</taxon>
        <taxon>Nelumbo</taxon>
    </lineage>
</organism>
<gene>
    <name evidence="1" type="ORF">HUJ06_023263</name>
</gene>
<comment type="caution">
    <text evidence="1">The sequence shown here is derived from an EMBL/GenBank/DDBJ whole genome shotgun (WGS) entry which is preliminary data.</text>
</comment>
<dbReference type="AlphaFoldDB" id="A0A822XN31"/>
<name>A0A822XN31_NELNU</name>
<protein>
    <submittedName>
        <fullName evidence="1">Uncharacterized protein</fullName>
    </submittedName>
</protein>
<dbReference type="EMBL" id="DUZY01000001">
    <property type="protein sequence ID" value="DAD21800.1"/>
    <property type="molecule type" value="Genomic_DNA"/>
</dbReference>
<accession>A0A822XN31</accession>
<evidence type="ECO:0000313" key="1">
    <source>
        <dbReference type="EMBL" id="DAD21800.1"/>
    </source>
</evidence>
<sequence>MEVSNRILINGWLMEVFSDN</sequence>
<proteinExistence type="predicted"/>
<evidence type="ECO:0000313" key="2">
    <source>
        <dbReference type="Proteomes" id="UP000607653"/>
    </source>
</evidence>
<keyword evidence="2" id="KW-1185">Reference proteome</keyword>